<dbReference type="OrthoDB" id="429427at2759"/>
<dbReference type="EMBL" id="SKBQ01000001">
    <property type="protein sequence ID" value="TPX16050.1"/>
    <property type="molecule type" value="Genomic_DNA"/>
</dbReference>
<feature type="compositionally biased region" description="Basic residues" evidence="4">
    <location>
        <begin position="1"/>
        <end position="10"/>
    </location>
</feature>
<comment type="caution">
    <text evidence="5">The sequence shown here is derived from an EMBL/GenBank/DDBJ whole genome shotgun (WGS) entry which is preliminary data.</text>
</comment>
<dbReference type="InterPro" id="IPR012890">
    <property type="entry name" value="GCFC2-like"/>
</dbReference>
<feature type="region of interest" description="Disordered" evidence="4">
    <location>
        <begin position="460"/>
        <end position="492"/>
    </location>
</feature>
<proteinExistence type="predicted"/>
<feature type="compositionally biased region" description="Basic and acidic residues" evidence="4">
    <location>
        <begin position="160"/>
        <end position="176"/>
    </location>
</feature>
<keyword evidence="2" id="KW-0539">Nucleus</keyword>
<comment type="subcellular location">
    <subcellularLocation>
        <location evidence="1">Nucleus</location>
    </subcellularLocation>
</comment>
<gene>
    <name evidence="5" type="ORF">E0L32_000384</name>
</gene>
<sequence length="492" mass="53383">MSFASKRKPRIIQTFEDDNPDQASGSSDKSKDASSQDAPSIPLKFGKRPLKSSSLRRSINVNDDQDTESGGTPTPAPSTTKNGDDGDGPVVVRPMLGRSGSTKLKKRASSSRLSFGPSAEAPADDGDGGAALSTPKKSSLGQKAVENSAFKKSISRQRLPIRDADEDRPRYSKEYLDELQSSTPNTPQNLASLRIADEDEMDLDPSELEGAMVVESTELAPANAAGSSAPHILTEAEIREKKERRARLAREQDYMPLDGSDDEANRSYISLLPGKKKDETRLVREDEDLGEGFDEFVEDEGLSLGRKAEREARKRRKAEMAELINAAEDGEDQDSDDSEAERRAAYEAAQTRAGMDGLTKAAAQNGDGDGLGSTGPVMIPKMKPLPELADCLARMQSIVQGLEDEVTKKRKKMAELEREKQEILDREKEVQDILDKAGQKYQSVMGSADAVKLATQSPLRAIPPGLAGDIPVERGLESLGTTPTKRPEVDEL</sequence>
<dbReference type="Pfam" id="PF15458">
    <property type="entry name" value="NTR2"/>
    <property type="match status" value="1"/>
</dbReference>
<dbReference type="AlphaFoldDB" id="A0A507BHM3"/>
<dbReference type="STRING" id="1093900.A0A507BHM3"/>
<dbReference type="GeneID" id="41967831"/>
<feature type="compositionally biased region" description="Basic and acidic residues" evidence="4">
    <location>
        <begin position="243"/>
        <end position="253"/>
    </location>
</feature>
<protein>
    <recommendedName>
        <fullName evidence="7">Nineteen complex-related protein 2-domain-containing protein</fullName>
    </recommendedName>
</protein>
<feature type="compositionally biased region" description="Polar residues" evidence="4">
    <location>
        <begin position="179"/>
        <end position="191"/>
    </location>
</feature>
<dbReference type="GO" id="GO:0000390">
    <property type="term" value="P:spliceosomal complex disassembly"/>
    <property type="evidence" value="ECO:0007669"/>
    <property type="project" value="InterPro"/>
</dbReference>
<dbReference type="RefSeq" id="XP_030997761.1">
    <property type="nucleotide sequence ID" value="XM_031138193.1"/>
</dbReference>
<keyword evidence="6" id="KW-1185">Reference proteome</keyword>
<keyword evidence="3" id="KW-0175">Coiled coil</keyword>
<organism evidence="5 6">
    <name type="scientific">Thyridium curvatum</name>
    <dbReference type="NCBI Taxonomy" id="1093900"/>
    <lineage>
        <taxon>Eukaryota</taxon>
        <taxon>Fungi</taxon>
        <taxon>Dikarya</taxon>
        <taxon>Ascomycota</taxon>
        <taxon>Pezizomycotina</taxon>
        <taxon>Sordariomycetes</taxon>
        <taxon>Sordariomycetidae</taxon>
        <taxon>Thyridiales</taxon>
        <taxon>Thyridiaceae</taxon>
        <taxon>Thyridium</taxon>
    </lineage>
</organism>
<reference evidence="5 6" key="1">
    <citation type="submission" date="2019-06" db="EMBL/GenBank/DDBJ databases">
        <title>Draft genome sequence of the filamentous fungus Phialemoniopsis curvata isolated from diesel fuel.</title>
        <authorList>
            <person name="Varaljay V.A."/>
            <person name="Lyon W.J."/>
            <person name="Crouch A.L."/>
            <person name="Drake C.E."/>
            <person name="Hollomon J.M."/>
            <person name="Nadeau L.J."/>
            <person name="Nunn H.S."/>
            <person name="Stevenson B.S."/>
            <person name="Bojanowski C.L."/>
            <person name="Crookes-Goodson W.J."/>
        </authorList>
    </citation>
    <scope>NUCLEOTIDE SEQUENCE [LARGE SCALE GENOMIC DNA]</scope>
    <source>
        <strain evidence="5 6">D216</strain>
    </source>
</reference>
<feature type="region of interest" description="Disordered" evidence="4">
    <location>
        <begin position="323"/>
        <end position="355"/>
    </location>
</feature>
<evidence type="ECO:0000256" key="4">
    <source>
        <dbReference type="SAM" id="MobiDB-lite"/>
    </source>
</evidence>
<feature type="coiled-coil region" evidence="3">
    <location>
        <begin position="392"/>
        <end position="436"/>
    </location>
</feature>
<feature type="compositionally biased region" description="Acidic residues" evidence="4">
    <location>
        <begin position="328"/>
        <end position="339"/>
    </location>
</feature>
<dbReference type="GO" id="GO:0071008">
    <property type="term" value="C:U2-type post-mRNA release spliceosomal complex"/>
    <property type="evidence" value="ECO:0007669"/>
    <property type="project" value="InterPro"/>
</dbReference>
<dbReference type="PANTHER" id="PTHR12214:SF0">
    <property type="entry name" value="LD29489P"/>
    <property type="match status" value="1"/>
</dbReference>
<dbReference type="GO" id="GO:0003677">
    <property type="term" value="F:DNA binding"/>
    <property type="evidence" value="ECO:0007669"/>
    <property type="project" value="InterPro"/>
</dbReference>
<name>A0A507BHM3_9PEZI</name>
<dbReference type="InParanoid" id="A0A507BHM3"/>
<dbReference type="PANTHER" id="PTHR12214">
    <property type="entry name" value="GC-RICH SEQUENCE DNA-BINDING FACTOR"/>
    <property type="match status" value="1"/>
</dbReference>
<evidence type="ECO:0000313" key="5">
    <source>
        <dbReference type="EMBL" id="TPX16050.1"/>
    </source>
</evidence>
<feature type="compositionally biased region" description="Low complexity" evidence="4">
    <location>
        <begin position="68"/>
        <end position="80"/>
    </location>
</feature>
<evidence type="ECO:0000256" key="2">
    <source>
        <dbReference type="ARBA" id="ARBA00023242"/>
    </source>
</evidence>
<dbReference type="Proteomes" id="UP000319257">
    <property type="component" value="Unassembled WGS sequence"/>
</dbReference>
<evidence type="ECO:0000313" key="6">
    <source>
        <dbReference type="Proteomes" id="UP000319257"/>
    </source>
</evidence>
<dbReference type="InterPro" id="IPR028211">
    <property type="entry name" value="Ntr2"/>
</dbReference>
<evidence type="ECO:0000256" key="1">
    <source>
        <dbReference type="ARBA" id="ARBA00004123"/>
    </source>
</evidence>
<feature type="region of interest" description="Disordered" evidence="4">
    <location>
        <begin position="1"/>
        <end position="192"/>
    </location>
</feature>
<feature type="region of interest" description="Disordered" evidence="4">
    <location>
        <begin position="243"/>
        <end position="265"/>
    </location>
</feature>
<accession>A0A507BHM3</accession>
<evidence type="ECO:0008006" key="7">
    <source>
        <dbReference type="Google" id="ProtNLM"/>
    </source>
</evidence>
<evidence type="ECO:0000256" key="3">
    <source>
        <dbReference type="SAM" id="Coils"/>
    </source>
</evidence>